<dbReference type="NCBIfam" id="TIGR04267">
    <property type="entry name" value="mod_HExxH"/>
    <property type="match status" value="1"/>
</dbReference>
<evidence type="ECO:0008006" key="3">
    <source>
        <dbReference type="Google" id="ProtNLM"/>
    </source>
</evidence>
<gene>
    <name evidence="1" type="ORF">BSK71_12260</name>
</gene>
<protein>
    <recommendedName>
        <fullName evidence="3">HEXXH motif domain-containing protein</fullName>
    </recommendedName>
</protein>
<accession>A0A1V2R243</accession>
<organism evidence="1 2">
    <name type="scientific">Pectobacterium actinidiae</name>
    <dbReference type="NCBI Taxonomy" id="1507808"/>
    <lineage>
        <taxon>Bacteria</taxon>
        <taxon>Pseudomonadati</taxon>
        <taxon>Pseudomonadota</taxon>
        <taxon>Gammaproteobacteria</taxon>
        <taxon>Enterobacterales</taxon>
        <taxon>Pectobacteriaceae</taxon>
        <taxon>Pectobacterium</taxon>
    </lineage>
</organism>
<dbReference type="EMBL" id="MPUJ01000007">
    <property type="protein sequence ID" value="ONK05202.1"/>
    <property type="molecule type" value="Genomic_DNA"/>
</dbReference>
<evidence type="ECO:0000313" key="1">
    <source>
        <dbReference type="EMBL" id="ONK05202.1"/>
    </source>
</evidence>
<dbReference type="Proteomes" id="UP000189286">
    <property type="component" value="Unassembled WGS sequence"/>
</dbReference>
<dbReference type="InterPro" id="IPR026337">
    <property type="entry name" value="AKG_HExxH"/>
</dbReference>
<dbReference type="AlphaFoldDB" id="A0A1V2R243"/>
<sequence length="285" mass="32626">MLSILGKQELVKNVYLLSQPFLGDKSVKNTHELKPFYLKFIQKHQPYQPVNVSENIIVVDDEKINALKNAYQPSKLDDLNQLKMIGDKHSVERYRELSELIIKGYNQLSSSNADIKLIFALVIHTIFFRKSTNEFNTASFGGSSSTAIGSIWISGHGDLTSHDVAEFLLHELTHHLLFIDERCHEQFNYQEIVKPENYSMSALLGKRRPLDKVVHSILVSHEILNARRNYLESDMVTIHPATDILKNNTMNSIAETLAMKNLNDLITQRTRDFLLKAQNNLSHEV</sequence>
<evidence type="ECO:0000313" key="2">
    <source>
        <dbReference type="Proteomes" id="UP000189286"/>
    </source>
</evidence>
<reference evidence="2" key="1">
    <citation type="submission" date="2016-11" db="EMBL/GenBank/DDBJ databases">
        <authorList>
            <person name="Panda P."/>
            <person name="Visnovsky S."/>
            <person name="Pitman A."/>
        </authorList>
    </citation>
    <scope>NUCLEOTIDE SEQUENCE [LARGE SCALE GENOMIC DNA]</scope>
    <source>
        <strain evidence="2">ICMP 9972</strain>
    </source>
</reference>
<dbReference type="OrthoDB" id="3078327at2"/>
<dbReference type="RefSeq" id="WP_039358914.1">
    <property type="nucleotide sequence ID" value="NZ_JRMH01000001.1"/>
</dbReference>
<comment type="caution">
    <text evidence="1">The sequence shown here is derived from an EMBL/GenBank/DDBJ whole genome shotgun (WGS) entry which is preliminary data.</text>
</comment>
<name>A0A1V2R243_9GAMM</name>
<proteinExistence type="predicted"/>